<protein>
    <recommendedName>
        <fullName evidence="8">Glycosyltransferase 2-like domain-containing protein</fullName>
    </recommendedName>
</protein>
<dbReference type="InterPro" id="IPR001173">
    <property type="entry name" value="Glyco_trans_2-like"/>
</dbReference>
<name>A0A2M7G199_9BACT</name>
<feature type="domain" description="Glycosyltransferase 2-like" evidence="4">
    <location>
        <begin position="4"/>
        <end position="143"/>
    </location>
</feature>
<comment type="caution">
    <text evidence="6">The sequence shown here is derived from an EMBL/GenBank/DDBJ whole genome shotgun (WGS) entry which is preliminary data.</text>
</comment>
<keyword evidence="2" id="KW-0328">Glycosyltransferase</keyword>
<evidence type="ECO:0000256" key="1">
    <source>
        <dbReference type="ARBA" id="ARBA00006739"/>
    </source>
</evidence>
<evidence type="ECO:0000256" key="3">
    <source>
        <dbReference type="ARBA" id="ARBA00022679"/>
    </source>
</evidence>
<gene>
    <name evidence="6" type="ORF">COW36_18605</name>
</gene>
<keyword evidence="3" id="KW-0808">Transferase</keyword>
<evidence type="ECO:0008006" key="8">
    <source>
        <dbReference type="Google" id="ProtNLM"/>
    </source>
</evidence>
<dbReference type="PANTHER" id="PTHR43179:SF12">
    <property type="entry name" value="GALACTOFURANOSYLTRANSFERASE GLFT2"/>
    <property type="match status" value="1"/>
</dbReference>
<dbReference type="Gene3D" id="3.90.550.10">
    <property type="entry name" value="Spore Coat Polysaccharide Biosynthesis Protein SpsA, Chain A"/>
    <property type="match status" value="1"/>
</dbReference>
<evidence type="ECO:0000313" key="7">
    <source>
        <dbReference type="Proteomes" id="UP000231019"/>
    </source>
</evidence>
<feature type="domain" description="Galactosyltransferase C-terminal" evidence="5">
    <location>
        <begin position="164"/>
        <end position="206"/>
    </location>
</feature>
<dbReference type="AlphaFoldDB" id="A0A2M7G199"/>
<dbReference type="EMBL" id="PFFQ01000053">
    <property type="protein sequence ID" value="PIW15426.1"/>
    <property type="molecule type" value="Genomic_DNA"/>
</dbReference>
<dbReference type="SUPFAM" id="SSF53448">
    <property type="entry name" value="Nucleotide-diphospho-sugar transferases"/>
    <property type="match status" value="1"/>
</dbReference>
<evidence type="ECO:0000256" key="2">
    <source>
        <dbReference type="ARBA" id="ARBA00022676"/>
    </source>
</evidence>
<reference evidence="6 7" key="1">
    <citation type="submission" date="2017-09" db="EMBL/GenBank/DDBJ databases">
        <title>Depth-based differentiation of microbial function through sediment-hosted aquifers and enrichment of novel symbionts in the deep terrestrial subsurface.</title>
        <authorList>
            <person name="Probst A.J."/>
            <person name="Ladd B."/>
            <person name="Jarett J.K."/>
            <person name="Geller-Mcgrath D.E."/>
            <person name="Sieber C.M."/>
            <person name="Emerson J.B."/>
            <person name="Anantharaman K."/>
            <person name="Thomas B.C."/>
            <person name="Malmstrom R."/>
            <person name="Stieglmeier M."/>
            <person name="Klingl A."/>
            <person name="Woyke T."/>
            <person name="Ryan C.M."/>
            <person name="Banfield J.F."/>
        </authorList>
    </citation>
    <scope>NUCLEOTIDE SEQUENCE [LARGE SCALE GENOMIC DNA]</scope>
    <source>
        <strain evidence="6">CG17_big_fil_post_rev_8_21_14_2_50_48_46</strain>
    </source>
</reference>
<dbReference type="InterPro" id="IPR029044">
    <property type="entry name" value="Nucleotide-diphossugar_trans"/>
</dbReference>
<evidence type="ECO:0000259" key="5">
    <source>
        <dbReference type="Pfam" id="PF02709"/>
    </source>
</evidence>
<comment type="similarity">
    <text evidence="1">Belongs to the glycosyltransferase 2 family.</text>
</comment>
<dbReference type="Pfam" id="PF02709">
    <property type="entry name" value="Glyco_transf_7C"/>
    <property type="match status" value="1"/>
</dbReference>
<organism evidence="6 7">
    <name type="scientific">bacterium (Candidatus Blackallbacteria) CG17_big_fil_post_rev_8_21_14_2_50_48_46</name>
    <dbReference type="NCBI Taxonomy" id="2014261"/>
    <lineage>
        <taxon>Bacteria</taxon>
        <taxon>Candidatus Blackallbacteria</taxon>
    </lineage>
</organism>
<evidence type="ECO:0000259" key="4">
    <source>
        <dbReference type="Pfam" id="PF00535"/>
    </source>
</evidence>
<dbReference type="Proteomes" id="UP000231019">
    <property type="component" value="Unassembled WGS sequence"/>
</dbReference>
<dbReference type="GO" id="GO:0016757">
    <property type="term" value="F:glycosyltransferase activity"/>
    <property type="evidence" value="ECO:0007669"/>
    <property type="project" value="UniProtKB-KW"/>
</dbReference>
<dbReference type="PANTHER" id="PTHR43179">
    <property type="entry name" value="RHAMNOSYLTRANSFERASE WBBL"/>
    <property type="match status" value="1"/>
</dbReference>
<dbReference type="InterPro" id="IPR027791">
    <property type="entry name" value="Galactosyl_T_C"/>
</dbReference>
<accession>A0A2M7G199</accession>
<proteinExistence type="inferred from homology"/>
<evidence type="ECO:0000313" key="6">
    <source>
        <dbReference type="EMBL" id="PIW15426.1"/>
    </source>
</evidence>
<dbReference type="Pfam" id="PF00535">
    <property type="entry name" value="Glycos_transf_2"/>
    <property type="match status" value="1"/>
</dbReference>
<sequence length="273" mass="30572">MRLSIIICTSPGRAENLGYCLEMLTRQSLPAHEIWVEEDGQSDSQACAERFSSRLPLCYHSRPRDFCVARSRNQGARRARGDFLIFLDGDILLQPQGLEAYAAHFQAHPQLPFFGYVGHQTPWIAPSYFFPEKKVFAQDLRFIYHQNSFQVLPKWEETPQLFAWSGNCALPRSLFEAVGGFDTGFQGPGWEDVDLGNRLVKAGFRLGFSLDAWAEHLLHAPGPPAPLQKARNRARVGELAQAQAPLLEAPSALSGLENVLKTHYLPKGITNKP</sequence>